<evidence type="ECO:0000259" key="4">
    <source>
        <dbReference type="Pfam" id="PF05004"/>
    </source>
</evidence>
<evidence type="ECO:0000256" key="2">
    <source>
        <dbReference type="SAM" id="MobiDB-lite"/>
    </source>
</evidence>
<feature type="compositionally biased region" description="Basic residues" evidence="2">
    <location>
        <begin position="397"/>
        <end position="409"/>
    </location>
</feature>
<feature type="region of interest" description="Disordered" evidence="2">
    <location>
        <begin position="1"/>
        <end position="27"/>
    </location>
</feature>
<comment type="caution">
    <text evidence="5">The sequence shown here is derived from an EMBL/GenBank/DDBJ whole genome shotgun (WGS) entry which is preliminary data.</text>
</comment>
<dbReference type="InterPro" id="IPR016024">
    <property type="entry name" value="ARM-type_fold"/>
</dbReference>
<dbReference type="EMBL" id="CAJFCW020000004">
    <property type="protein sequence ID" value="CAG9109894.1"/>
    <property type="molecule type" value="Genomic_DNA"/>
</dbReference>
<dbReference type="SUPFAM" id="SSF48371">
    <property type="entry name" value="ARM repeat"/>
    <property type="match status" value="1"/>
</dbReference>
<dbReference type="InterPro" id="IPR006921">
    <property type="entry name" value="Interferon-rel_develop_reg_C"/>
</dbReference>
<dbReference type="Proteomes" id="UP000783686">
    <property type="component" value="Unassembled WGS sequence"/>
</dbReference>
<protein>
    <recommendedName>
        <fullName evidence="7">Interferon-related developmental regulator N-terminal domain-containing protein</fullName>
    </recommendedName>
</protein>
<comment type="similarity">
    <text evidence="1">Belongs to the IFRD family.</text>
</comment>
<dbReference type="AlphaFoldDB" id="A0A811KTE9"/>
<dbReference type="Proteomes" id="UP000614601">
    <property type="component" value="Unassembled WGS sequence"/>
</dbReference>
<proteinExistence type="inferred from homology"/>
<dbReference type="PANTHER" id="PTHR12354:SF1">
    <property type="entry name" value="INTERFERON-RELATED DEVELOPMENTAL REGULATOR 1"/>
    <property type="match status" value="1"/>
</dbReference>
<gene>
    <name evidence="5" type="ORF">BOKJ2_LOCUS7502</name>
</gene>
<evidence type="ECO:0000313" key="5">
    <source>
        <dbReference type="EMBL" id="CAD5218292.1"/>
    </source>
</evidence>
<feature type="region of interest" description="Disordered" evidence="2">
    <location>
        <begin position="380"/>
        <end position="409"/>
    </location>
</feature>
<dbReference type="InterPro" id="IPR039777">
    <property type="entry name" value="IFRD"/>
</dbReference>
<dbReference type="InterPro" id="IPR007701">
    <property type="entry name" value="Interferon-rel_develop_reg_N"/>
</dbReference>
<dbReference type="Pfam" id="PF05004">
    <property type="entry name" value="IFRD"/>
    <property type="match status" value="1"/>
</dbReference>
<feature type="domain" description="Interferon-related developmental regulator N-terminal" evidence="4">
    <location>
        <begin position="48"/>
        <end position="309"/>
    </location>
</feature>
<dbReference type="OrthoDB" id="686784at2759"/>
<evidence type="ECO:0000259" key="3">
    <source>
        <dbReference type="Pfam" id="PF04836"/>
    </source>
</evidence>
<dbReference type="EMBL" id="CAJFDH010000004">
    <property type="protein sequence ID" value="CAD5218292.1"/>
    <property type="molecule type" value="Genomic_DNA"/>
</dbReference>
<dbReference type="Pfam" id="PF04836">
    <property type="entry name" value="IFRD_C"/>
    <property type="match status" value="1"/>
</dbReference>
<dbReference type="Gene3D" id="1.25.10.10">
    <property type="entry name" value="Leucine-rich Repeat Variant"/>
    <property type="match status" value="1"/>
</dbReference>
<evidence type="ECO:0000313" key="6">
    <source>
        <dbReference type="Proteomes" id="UP000614601"/>
    </source>
</evidence>
<dbReference type="InterPro" id="IPR011989">
    <property type="entry name" value="ARM-like"/>
</dbReference>
<dbReference type="PANTHER" id="PTHR12354">
    <property type="entry name" value="INTERFERON-RELATED DEVELOPMENTAL REGULATOR"/>
    <property type="match status" value="1"/>
</dbReference>
<reference evidence="5" key="1">
    <citation type="submission" date="2020-09" db="EMBL/GenBank/DDBJ databases">
        <authorList>
            <person name="Kikuchi T."/>
        </authorList>
    </citation>
    <scope>NUCLEOTIDE SEQUENCE</scope>
    <source>
        <strain evidence="5">SH1</strain>
    </source>
</reference>
<evidence type="ECO:0008006" key="7">
    <source>
        <dbReference type="Google" id="ProtNLM"/>
    </source>
</evidence>
<keyword evidence="6" id="KW-1185">Reference proteome</keyword>
<name>A0A811KTE9_9BILA</name>
<sequence length="409" mass="46141">MGRKAKNDKLPSAGLKVPGARDTDNSDVESIYSSVQGDYQGSLGDSDEYNDDILNVDSFGELVDNAMDKNVNTRCTALDHLIAILRRTTLPEEVEKHKATLCDIVEKNIRRTTEEALRALKLGPLLAVQLGLEIEEELDCVLNSMSALFSDPSKSEDLRSAAAEALGLTAYFGCYRPEKRGECLSALRQIWYTMKPSTNLPNLFAATLFSWTLILERCDETQIGDAIEEVQPKLCSFLASNSVDVRVAVGESLAVLYELAVQNVDEEYEFPNHAQLRSTLDEMSADYTKSHAKKDKRLQKWTFRQCIDAIFNEKAPESTVKFNKNERLELEGCHSKLLYDYLCQLLKGDLNNQLTKNEVLRELFDLGPVNVVEEQVLSKSAKNEKKNQLSNADKQRNIRRAKLRDRKAY</sequence>
<accession>A0A811KTE9</accession>
<organism evidence="5 6">
    <name type="scientific">Bursaphelenchus okinawaensis</name>
    <dbReference type="NCBI Taxonomy" id="465554"/>
    <lineage>
        <taxon>Eukaryota</taxon>
        <taxon>Metazoa</taxon>
        <taxon>Ecdysozoa</taxon>
        <taxon>Nematoda</taxon>
        <taxon>Chromadorea</taxon>
        <taxon>Rhabditida</taxon>
        <taxon>Tylenchina</taxon>
        <taxon>Tylenchomorpha</taxon>
        <taxon>Aphelenchoidea</taxon>
        <taxon>Aphelenchoididae</taxon>
        <taxon>Bursaphelenchus</taxon>
    </lineage>
</organism>
<evidence type="ECO:0000256" key="1">
    <source>
        <dbReference type="ARBA" id="ARBA00008828"/>
    </source>
</evidence>
<feature type="domain" description="Interferon-related developmental regulator C-terminal" evidence="3">
    <location>
        <begin position="357"/>
        <end position="407"/>
    </location>
</feature>